<evidence type="ECO:0000256" key="1">
    <source>
        <dbReference type="SAM" id="MobiDB-lite"/>
    </source>
</evidence>
<dbReference type="Proteomes" id="UP000236664">
    <property type="component" value="Unassembled WGS sequence"/>
</dbReference>
<feature type="region of interest" description="Disordered" evidence="1">
    <location>
        <begin position="1"/>
        <end position="20"/>
    </location>
</feature>
<name>A0A2K0VXM7_GIBNY</name>
<gene>
    <name evidence="2" type="ORF">FNYG_11924</name>
</gene>
<accession>A0A2K0VXM7</accession>
<evidence type="ECO:0000313" key="2">
    <source>
        <dbReference type="EMBL" id="PNP74787.1"/>
    </source>
</evidence>
<dbReference type="AlphaFoldDB" id="A0A2K0VXM7"/>
<organism evidence="2 3">
    <name type="scientific">Gibberella nygamai</name>
    <name type="common">Bean root rot disease fungus</name>
    <name type="synonym">Fusarium nygamai</name>
    <dbReference type="NCBI Taxonomy" id="42673"/>
    <lineage>
        <taxon>Eukaryota</taxon>
        <taxon>Fungi</taxon>
        <taxon>Dikarya</taxon>
        <taxon>Ascomycota</taxon>
        <taxon>Pezizomycotina</taxon>
        <taxon>Sordariomycetes</taxon>
        <taxon>Hypocreomycetidae</taxon>
        <taxon>Hypocreales</taxon>
        <taxon>Nectriaceae</taxon>
        <taxon>Fusarium</taxon>
        <taxon>Fusarium fujikuroi species complex</taxon>
    </lineage>
</organism>
<proteinExistence type="predicted"/>
<sequence>MTGRQTTREPSLNTSKIDGARLQLGNGEDFAKRGILDIDIGPRLNVSSRLVDFVEGVPMEDGPTYDPYYRTLGLEHPSMSKNDLGYDATSTGS</sequence>
<comment type="caution">
    <text evidence="2">The sequence shown here is derived from an EMBL/GenBank/DDBJ whole genome shotgun (WGS) entry which is preliminary data.</text>
</comment>
<evidence type="ECO:0000313" key="3">
    <source>
        <dbReference type="Proteomes" id="UP000236664"/>
    </source>
</evidence>
<dbReference type="OrthoDB" id="5428040at2759"/>
<reference evidence="2 3" key="1">
    <citation type="submission" date="2017-06" db="EMBL/GenBank/DDBJ databases">
        <title>Genome of Fusarium nygamai isolate CS10214.</title>
        <authorList>
            <person name="Gardiner D.M."/>
            <person name="Obanor F."/>
            <person name="Kazan K."/>
        </authorList>
    </citation>
    <scope>NUCLEOTIDE SEQUENCE [LARGE SCALE GENOMIC DNA]</scope>
    <source>
        <strain evidence="2 3">CS10214</strain>
    </source>
</reference>
<protein>
    <submittedName>
        <fullName evidence="2">Uncharacterized protein</fullName>
    </submittedName>
</protein>
<dbReference type="EMBL" id="MTQA01000197">
    <property type="protein sequence ID" value="PNP74787.1"/>
    <property type="molecule type" value="Genomic_DNA"/>
</dbReference>
<feature type="compositionally biased region" description="Polar residues" evidence="1">
    <location>
        <begin position="1"/>
        <end position="16"/>
    </location>
</feature>
<keyword evidence="3" id="KW-1185">Reference proteome</keyword>